<feature type="domain" description="Response regulatory" evidence="6">
    <location>
        <begin position="11"/>
        <end position="125"/>
    </location>
</feature>
<accession>A0A7G5BZS7</accession>
<dbReference type="Pfam" id="PF00072">
    <property type="entry name" value="Response_reg"/>
    <property type="match status" value="1"/>
</dbReference>
<dbReference type="PANTHER" id="PTHR35807">
    <property type="entry name" value="TRANSCRIPTIONAL REGULATOR REDD-RELATED"/>
    <property type="match status" value="1"/>
</dbReference>
<evidence type="ECO:0000256" key="5">
    <source>
        <dbReference type="PROSITE-ProRule" id="PRU00169"/>
    </source>
</evidence>
<evidence type="ECO:0000256" key="3">
    <source>
        <dbReference type="ARBA" id="ARBA00023125"/>
    </source>
</evidence>
<dbReference type="Gene3D" id="1.10.10.10">
    <property type="entry name" value="Winged helix-like DNA-binding domain superfamily/Winged helix DNA-binding domain"/>
    <property type="match status" value="1"/>
</dbReference>
<dbReference type="SMART" id="SM00448">
    <property type="entry name" value="REC"/>
    <property type="match status" value="1"/>
</dbReference>
<dbReference type="Gene3D" id="3.40.50.2300">
    <property type="match status" value="1"/>
</dbReference>
<evidence type="ECO:0000313" key="7">
    <source>
        <dbReference type="EMBL" id="QMV42461.1"/>
    </source>
</evidence>
<dbReference type="SUPFAM" id="SSF48452">
    <property type="entry name" value="TPR-like"/>
    <property type="match status" value="1"/>
</dbReference>
<sequence length="392" mass="45102">MRGMGGRQRMRAILIDDEKPALAQIEWLLERDGRLEVAAKFTSAREGIKYLEKNRAEIVFLDIEMPGLNGLEAAEHIRQIDSEIRIVYITAYSEYAIEAFDLNALDYLLKPVHPERFKKTVTRIIEDLGRIRVKTEEPVQPQVTTFKRLALHDGETSNTSLKHLRALRTLKAQELFAYFIHHKDQWISKDQLLETLWPGGVYEKIMVLLHTSVYQIRKMLKEWNVKAAIEFALDSYRLTSDSLTVDKELFERDTAIASVETESQRESVARALGLYTGDYLEEHDYDWAASRRGELRQKYVRLTNSLAQYESATGREKDALGRLIALHGQEPYSDEICLEIIKMYAAMGDYEAVGAYYDKFARLIRDELNAEPETSLTQYAKDLAAGNKGRKP</sequence>
<dbReference type="InterPro" id="IPR036388">
    <property type="entry name" value="WH-like_DNA-bd_sf"/>
</dbReference>
<proteinExistence type="predicted"/>
<dbReference type="GO" id="GO:0000160">
    <property type="term" value="P:phosphorelay signal transduction system"/>
    <property type="evidence" value="ECO:0007669"/>
    <property type="project" value="UniProtKB-KW"/>
</dbReference>
<dbReference type="InterPro" id="IPR011990">
    <property type="entry name" value="TPR-like_helical_dom_sf"/>
</dbReference>
<organism evidence="7 8">
    <name type="scientific">Cohnella cholangitidis</name>
    <dbReference type="NCBI Taxonomy" id="2598458"/>
    <lineage>
        <taxon>Bacteria</taxon>
        <taxon>Bacillati</taxon>
        <taxon>Bacillota</taxon>
        <taxon>Bacilli</taxon>
        <taxon>Bacillales</taxon>
        <taxon>Paenibacillaceae</taxon>
        <taxon>Cohnella</taxon>
    </lineage>
</organism>
<dbReference type="GO" id="GO:0003677">
    <property type="term" value="F:DNA binding"/>
    <property type="evidence" value="ECO:0007669"/>
    <property type="project" value="UniProtKB-KW"/>
</dbReference>
<evidence type="ECO:0000256" key="4">
    <source>
        <dbReference type="ARBA" id="ARBA00023163"/>
    </source>
</evidence>
<dbReference type="SUPFAM" id="SSF46894">
    <property type="entry name" value="C-terminal effector domain of the bipartite response regulators"/>
    <property type="match status" value="1"/>
</dbReference>
<dbReference type="EMBL" id="CP041969">
    <property type="protein sequence ID" value="QMV42461.1"/>
    <property type="molecule type" value="Genomic_DNA"/>
</dbReference>
<evidence type="ECO:0000256" key="1">
    <source>
        <dbReference type="ARBA" id="ARBA00023012"/>
    </source>
</evidence>
<dbReference type="InterPro" id="IPR051677">
    <property type="entry name" value="AfsR-DnrI-RedD_regulator"/>
</dbReference>
<gene>
    <name evidence="7" type="ORF">FPL14_15585</name>
</gene>
<feature type="modified residue" description="4-aspartylphosphate" evidence="5">
    <location>
        <position position="62"/>
    </location>
</feature>
<dbReference type="AlphaFoldDB" id="A0A7G5BZS7"/>
<evidence type="ECO:0000256" key="2">
    <source>
        <dbReference type="ARBA" id="ARBA00023015"/>
    </source>
</evidence>
<dbReference type="InterPro" id="IPR001789">
    <property type="entry name" value="Sig_transdc_resp-reg_receiver"/>
</dbReference>
<keyword evidence="3" id="KW-0238">DNA-binding</keyword>
<dbReference type="PROSITE" id="PS50110">
    <property type="entry name" value="RESPONSE_REGULATORY"/>
    <property type="match status" value="1"/>
</dbReference>
<keyword evidence="2" id="KW-0805">Transcription regulation</keyword>
<dbReference type="Pfam" id="PF03704">
    <property type="entry name" value="BTAD"/>
    <property type="match status" value="1"/>
</dbReference>
<keyword evidence="1" id="KW-0902">Two-component regulatory system</keyword>
<dbReference type="KEGG" id="cchl:FPL14_15585"/>
<keyword evidence="5" id="KW-0597">Phosphoprotein</keyword>
<protein>
    <submittedName>
        <fullName evidence="7">Response regulator</fullName>
    </submittedName>
</protein>
<dbReference type="PANTHER" id="PTHR35807:SF2">
    <property type="entry name" value="TRANSCRIPTIONAL ACTIVATOR DOMAIN"/>
    <property type="match status" value="1"/>
</dbReference>
<dbReference type="SMART" id="SM01043">
    <property type="entry name" value="BTAD"/>
    <property type="match status" value="1"/>
</dbReference>
<dbReference type="SUPFAM" id="SSF52172">
    <property type="entry name" value="CheY-like"/>
    <property type="match status" value="1"/>
</dbReference>
<name>A0A7G5BZS7_9BACL</name>
<dbReference type="InterPro" id="IPR016032">
    <property type="entry name" value="Sig_transdc_resp-reg_C-effctor"/>
</dbReference>
<evidence type="ECO:0000313" key="8">
    <source>
        <dbReference type="Proteomes" id="UP000515679"/>
    </source>
</evidence>
<dbReference type="InterPro" id="IPR005158">
    <property type="entry name" value="BTAD"/>
</dbReference>
<keyword evidence="8" id="KW-1185">Reference proteome</keyword>
<dbReference type="Gene3D" id="1.25.40.10">
    <property type="entry name" value="Tetratricopeptide repeat domain"/>
    <property type="match status" value="1"/>
</dbReference>
<reference evidence="7 8" key="1">
    <citation type="submission" date="2019-07" db="EMBL/GenBank/DDBJ databases">
        <authorList>
            <person name="Kim J.K."/>
            <person name="Cheong H.-M."/>
            <person name="Choi Y."/>
            <person name="Hwang K.J."/>
            <person name="Lee S."/>
            <person name="Choi C."/>
        </authorList>
    </citation>
    <scope>NUCLEOTIDE SEQUENCE [LARGE SCALE GENOMIC DNA]</scope>
    <source>
        <strain evidence="7 8">KS 22</strain>
    </source>
</reference>
<dbReference type="InterPro" id="IPR011006">
    <property type="entry name" value="CheY-like_superfamily"/>
</dbReference>
<keyword evidence="4" id="KW-0804">Transcription</keyword>
<dbReference type="Proteomes" id="UP000515679">
    <property type="component" value="Chromosome"/>
</dbReference>
<evidence type="ECO:0000259" key="6">
    <source>
        <dbReference type="PROSITE" id="PS50110"/>
    </source>
</evidence>
<dbReference type="GO" id="GO:0006355">
    <property type="term" value="P:regulation of DNA-templated transcription"/>
    <property type="evidence" value="ECO:0007669"/>
    <property type="project" value="InterPro"/>
</dbReference>